<keyword evidence="4" id="KW-1185">Reference proteome</keyword>
<evidence type="ECO:0000313" key="4">
    <source>
        <dbReference type="Proteomes" id="UP001311799"/>
    </source>
</evidence>
<dbReference type="AlphaFoldDB" id="A0AAV9Y0T6"/>
<evidence type="ECO:0000259" key="2">
    <source>
        <dbReference type="Pfam" id="PF01734"/>
    </source>
</evidence>
<dbReference type="GO" id="GO:0016787">
    <property type="term" value="F:hydrolase activity"/>
    <property type="evidence" value="ECO:0007669"/>
    <property type="project" value="UniProtKB-KW"/>
</dbReference>
<dbReference type="SUPFAM" id="SSF52151">
    <property type="entry name" value="FabD/lysophospholipase-like"/>
    <property type="match status" value="1"/>
</dbReference>
<dbReference type="GO" id="GO:0006629">
    <property type="term" value="P:lipid metabolic process"/>
    <property type="evidence" value="ECO:0007669"/>
    <property type="project" value="UniProtKB-KW"/>
</dbReference>
<evidence type="ECO:0000313" key="3">
    <source>
        <dbReference type="EMBL" id="KAK6590588.1"/>
    </source>
</evidence>
<dbReference type="Pfam" id="PF01734">
    <property type="entry name" value="Patatin"/>
    <property type="match status" value="1"/>
</dbReference>
<dbReference type="EMBL" id="JAWDEY010000005">
    <property type="protein sequence ID" value="KAK6590588.1"/>
    <property type="molecule type" value="Genomic_DNA"/>
</dbReference>
<dbReference type="InterPro" id="IPR016035">
    <property type="entry name" value="Acyl_Trfase/lysoPLipase"/>
</dbReference>
<keyword evidence="1" id="KW-0443">Lipid metabolism</keyword>
<evidence type="ECO:0000256" key="1">
    <source>
        <dbReference type="ARBA" id="ARBA00023098"/>
    </source>
</evidence>
<keyword evidence="3" id="KW-0378">Hydrolase</keyword>
<gene>
    <name evidence="3" type="ORF">RS030_142182</name>
</gene>
<sequence length="612" mass="69985">MKNGGIGGYVFNILIKGLLWISLCKIKWEKGCLFVTSIPLQKSDKLSVEQCQNVVEKLESTTLGFLFSKKNICKASTTNNRSWQRKLIKSARPPYLEFHNEIYPSKLNIEMENLAKKNRSAMLESMGSGSDYSKCFILGYSGYGNRGMWSASVAKGLASQFYDNKVPLRWDVVAGISSGAFNAIISSHFIPGGGEKQSETATRASKETREDAVGNMNDKNFRNDFIFNNTDSRSDSYICSSVGKEVKFEFWLKFGSSKMNDNIKCYSPNSGELDLENIYFISNNSKIENELSYTNFLYEMYLRGNSEVVNDNCYVPTSQDSTKWWSTILLTFANFGKKPISNFCTLNGWKKFYRDSMLKYMNTKREAIVSASRLFDGTLINWSLQYILSQIMANNKTTRNKSPVEWVELSKNDASVISDIATASNAVSGAYLPVKVNNEYYIWGGLRGESNLESAVERCKELKPGIKEEDIVIDFITGSYFREEIFLSGSYVKVLGKENYFGKLFRRFENYIHNTNAYARPNPPQLFELFNRAWEFITSSSRGLFPIKSLIRKYPKVKIRFFIRPKTLKFFPKSSYVFPYHKDKLLIMTDGYYTGYNATIIDINSIETYNLV</sequence>
<accession>A0AAV9Y0T6</accession>
<comment type="caution">
    <text evidence="3">The sequence shown here is derived from an EMBL/GenBank/DDBJ whole genome shotgun (WGS) entry which is preliminary data.</text>
</comment>
<protein>
    <submittedName>
        <fullName evidence="3">Secreted alpha beta hydrolase family</fullName>
    </submittedName>
</protein>
<reference evidence="3 4" key="1">
    <citation type="submission" date="2023-10" db="EMBL/GenBank/DDBJ databases">
        <title>Comparative genomics analysis reveals potential genetic determinants of host preference in Cryptosporidium xiaoi.</title>
        <authorList>
            <person name="Xiao L."/>
            <person name="Li J."/>
        </authorList>
    </citation>
    <scope>NUCLEOTIDE SEQUENCE [LARGE SCALE GENOMIC DNA]</scope>
    <source>
        <strain evidence="3 4">52996</strain>
    </source>
</reference>
<name>A0AAV9Y0T6_9CRYT</name>
<proteinExistence type="predicted"/>
<dbReference type="InterPro" id="IPR002641">
    <property type="entry name" value="PNPLA_dom"/>
</dbReference>
<dbReference type="Proteomes" id="UP001311799">
    <property type="component" value="Unassembled WGS sequence"/>
</dbReference>
<feature type="domain" description="PNPLA" evidence="2">
    <location>
        <begin position="144"/>
        <end position="455"/>
    </location>
</feature>
<organism evidence="3 4">
    <name type="scientific">Cryptosporidium xiaoi</name>
    <dbReference type="NCBI Taxonomy" id="659607"/>
    <lineage>
        <taxon>Eukaryota</taxon>
        <taxon>Sar</taxon>
        <taxon>Alveolata</taxon>
        <taxon>Apicomplexa</taxon>
        <taxon>Conoidasida</taxon>
        <taxon>Coccidia</taxon>
        <taxon>Eucoccidiorida</taxon>
        <taxon>Eimeriorina</taxon>
        <taxon>Cryptosporidiidae</taxon>
        <taxon>Cryptosporidium</taxon>
    </lineage>
</organism>